<evidence type="ECO:0000256" key="17">
    <source>
        <dbReference type="ARBA" id="ARBA00023170"/>
    </source>
</evidence>
<dbReference type="Proteomes" id="UP001642260">
    <property type="component" value="Unassembled WGS sequence"/>
</dbReference>
<dbReference type="GO" id="GO:0005524">
    <property type="term" value="F:ATP binding"/>
    <property type="evidence" value="ECO:0007669"/>
    <property type="project" value="UniProtKB-KW"/>
</dbReference>
<dbReference type="PROSITE" id="PS50948">
    <property type="entry name" value="PAN"/>
    <property type="match status" value="2"/>
</dbReference>
<dbReference type="FunFam" id="2.90.10.10:FF:000005">
    <property type="entry name" value="G-type lectin S-receptor-like serine/threonine-protein kinase"/>
    <property type="match status" value="2"/>
</dbReference>
<dbReference type="Gene3D" id="1.10.510.10">
    <property type="entry name" value="Transferase(Phosphotransferase) domain 1"/>
    <property type="match status" value="2"/>
</dbReference>
<keyword evidence="13" id="KW-0067">ATP-binding</keyword>
<evidence type="ECO:0000256" key="10">
    <source>
        <dbReference type="ARBA" id="ARBA00022734"/>
    </source>
</evidence>
<keyword evidence="14 22" id="KW-1133">Transmembrane helix</keyword>
<keyword evidence="6 21" id="KW-0245">EGF-like domain</keyword>
<keyword evidence="12" id="KW-0418">Kinase</keyword>
<dbReference type="PROSITE" id="PS50026">
    <property type="entry name" value="EGF_3"/>
    <property type="match status" value="1"/>
</dbReference>
<dbReference type="GO" id="GO:0030246">
    <property type="term" value="F:carbohydrate binding"/>
    <property type="evidence" value="ECO:0007669"/>
    <property type="project" value="UniProtKB-KW"/>
</dbReference>
<dbReference type="CDD" id="cd01098">
    <property type="entry name" value="PAN_AP_plant"/>
    <property type="match status" value="2"/>
</dbReference>
<evidence type="ECO:0000256" key="11">
    <source>
        <dbReference type="ARBA" id="ARBA00022741"/>
    </source>
</evidence>
<dbReference type="GO" id="GO:0004674">
    <property type="term" value="F:protein serine/threonine kinase activity"/>
    <property type="evidence" value="ECO:0007669"/>
    <property type="project" value="UniProtKB-KW"/>
</dbReference>
<dbReference type="InterPro" id="IPR021820">
    <property type="entry name" value="S-locus_recpt_kinase_C"/>
</dbReference>
<dbReference type="CDD" id="cd00028">
    <property type="entry name" value="B_lectin"/>
    <property type="match status" value="2"/>
</dbReference>
<keyword evidence="10" id="KW-0430">Lectin</keyword>
<evidence type="ECO:0000256" key="9">
    <source>
        <dbReference type="ARBA" id="ARBA00022729"/>
    </source>
</evidence>
<proteinExistence type="predicted"/>
<feature type="domain" description="Bulb-type lectin" evidence="26">
    <location>
        <begin position="786"/>
        <end position="912"/>
    </location>
</feature>
<keyword evidence="8 22" id="KW-0812">Transmembrane</keyword>
<keyword evidence="18" id="KW-0325">Glycoprotein</keyword>
<evidence type="ECO:0000256" key="14">
    <source>
        <dbReference type="ARBA" id="ARBA00022989"/>
    </source>
</evidence>
<dbReference type="InterPro" id="IPR036426">
    <property type="entry name" value="Bulb-type_lectin_dom_sf"/>
</dbReference>
<organism evidence="28 29">
    <name type="scientific">Eruca vesicaria subsp. sativa</name>
    <name type="common">Garden rocket</name>
    <name type="synonym">Eruca sativa</name>
    <dbReference type="NCBI Taxonomy" id="29727"/>
    <lineage>
        <taxon>Eukaryota</taxon>
        <taxon>Viridiplantae</taxon>
        <taxon>Streptophyta</taxon>
        <taxon>Embryophyta</taxon>
        <taxon>Tracheophyta</taxon>
        <taxon>Spermatophyta</taxon>
        <taxon>Magnoliopsida</taxon>
        <taxon>eudicotyledons</taxon>
        <taxon>Gunneridae</taxon>
        <taxon>Pentapetalae</taxon>
        <taxon>rosids</taxon>
        <taxon>malvids</taxon>
        <taxon>Brassicales</taxon>
        <taxon>Brassicaceae</taxon>
        <taxon>Brassiceae</taxon>
        <taxon>Eruca</taxon>
    </lineage>
</organism>
<dbReference type="Pfam" id="PF00954">
    <property type="entry name" value="S_locus_glycop"/>
    <property type="match status" value="2"/>
</dbReference>
<dbReference type="Pfam" id="PF00069">
    <property type="entry name" value="Pkinase"/>
    <property type="match status" value="1"/>
</dbReference>
<evidence type="ECO:0000313" key="29">
    <source>
        <dbReference type="Proteomes" id="UP001642260"/>
    </source>
</evidence>
<reference evidence="28 29" key="1">
    <citation type="submission" date="2022-03" db="EMBL/GenBank/DDBJ databases">
        <authorList>
            <person name="Macdonald S."/>
            <person name="Ahmed S."/>
            <person name="Newling K."/>
        </authorList>
    </citation>
    <scope>NUCLEOTIDE SEQUENCE [LARGE SCALE GENOMIC DNA]</scope>
</reference>
<dbReference type="PROSITE" id="PS00108">
    <property type="entry name" value="PROTEIN_KINASE_ST"/>
    <property type="match status" value="2"/>
</dbReference>
<feature type="signal peptide" evidence="23">
    <location>
        <begin position="1"/>
        <end position="22"/>
    </location>
</feature>
<dbReference type="InterPro" id="IPR011009">
    <property type="entry name" value="Kinase-like_dom_sf"/>
</dbReference>
<keyword evidence="9 23" id="KW-0732">Signal</keyword>
<evidence type="ECO:0000256" key="3">
    <source>
        <dbReference type="ARBA" id="ARBA00022471"/>
    </source>
</evidence>
<dbReference type="GO" id="GO:0060320">
    <property type="term" value="P:rejection of self pollen"/>
    <property type="evidence" value="ECO:0007669"/>
    <property type="project" value="UniProtKB-KW"/>
</dbReference>
<evidence type="ECO:0000313" key="28">
    <source>
        <dbReference type="EMBL" id="CAH8372155.1"/>
    </source>
</evidence>
<dbReference type="Gene3D" id="3.30.200.20">
    <property type="entry name" value="Phosphorylase Kinase, domain 1"/>
    <property type="match status" value="1"/>
</dbReference>
<comment type="caution">
    <text evidence="21">Lacks conserved residue(s) required for the propagation of feature annotation.</text>
</comment>
<evidence type="ECO:0000256" key="13">
    <source>
        <dbReference type="ARBA" id="ARBA00022840"/>
    </source>
</evidence>
<keyword evidence="3" id="KW-0713">Self-incompatibility</keyword>
<dbReference type="Pfam" id="PF11883">
    <property type="entry name" value="DUF3403"/>
    <property type="match status" value="1"/>
</dbReference>
<dbReference type="Pfam" id="PF07714">
    <property type="entry name" value="PK_Tyr_Ser-Thr"/>
    <property type="match status" value="1"/>
</dbReference>
<evidence type="ECO:0000256" key="18">
    <source>
        <dbReference type="ARBA" id="ARBA00023180"/>
    </source>
</evidence>
<comment type="catalytic activity">
    <reaction evidence="20">
        <text>L-seryl-[protein] + ATP = O-phospho-L-seryl-[protein] + ADP + H(+)</text>
        <dbReference type="Rhea" id="RHEA:17989"/>
        <dbReference type="Rhea" id="RHEA-COMP:9863"/>
        <dbReference type="Rhea" id="RHEA-COMP:11604"/>
        <dbReference type="ChEBI" id="CHEBI:15378"/>
        <dbReference type="ChEBI" id="CHEBI:29999"/>
        <dbReference type="ChEBI" id="CHEBI:30616"/>
        <dbReference type="ChEBI" id="CHEBI:83421"/>
        <dbReference type="ChEBI" id="CHEBI:456216"/>
        <dbReference type="EC" id="2.7.11.1"/>
    </reaction>
</comment>
<evidence type="ECO:0000256" key="23">
    <source>
        <dbReference type="SAM" id="SignalP"/>
    </source>
</evidence>
<feature type="domain" description="Apple" evidence="27">
    <location>
        <begin position="1106"/>
        <end position="1189"/>
    </location>
</feature>
<feature type="domain" description="Protein kinase" evidence="24">
    <location>
        <begin position="1267"/>
        <end position="1549"/>
    </location>
</feature>
<accession>A0ABC8L4E8</accession>
<keyword evidence="15 22" id="KW-0472">Membrane</keyword>
<dbReference type="InterPro" id="IPR000858">
    <property type="entry name" value="S_locus_glycoprot_dom"/>
</dbReference>
<dbReference type="SUPFAM" id="SSF51110">
    <property type="entry name" value="alpha-D-mannose-specific plant lectins"/>
    <property type="match status" value="2"/>
</dbReference>
<dbReference type="Pfam" id="PF08276">
    <property type="entry name" value="PAN_2"/>
    <property type="match status" value="2"/>
</dbReference>
<dbReference type="InterPro" id="IPR008271">
    <property type="entry name" value="Ser/Thr_kinase_AS"/>
</dbReference>
<evidence type="ECO:0000256" key="1">
    <source>
        <dbReference type="ARBA" id="ARBA00004251"/>
    </source>
</evidence>
<sequence>MGHSHFLLLFTLSFVSLRFCLSVDDVLSFSTNLKDSETLVSSPNTFRFGFFSPVNSTGRYAGVWFNNIPVQKQAVVWVANKDSPINDSSGVILISKDGNLVVMDGRGHVHWYTNLSRTLGSPNTTYAKLLSTGNLEVLQGDKKLWESFSHPQNAFLPTMTISTDATTGKRLMLRSWKSLSDPSPGRYSAGVIPLPFPELALWKDGLMLWRSGPWNGQNFLGLPERDSRINLYGFQLANDNRGSVSMLFGYNQSMYHFLLDTEGHAMEKYWSKANQEWSMGLMFPINCDIYAKCGQFTSCKSGLDPPCKCIKGFEPRSLDEWNRGNWTQGCVRKTLLQCQRGNNSGSNEGDGFLGLKKMKVPNNPQRSEVNEQDCPGSCLRNCSCTAYFYDKGLGCLLWSGELIDMQEFLGSGVTLHVRVAGSELETSSNRSLVILITMVGSTFLVAVIVLLVLRKVAKRRGQKKNRNARLLFERMEALNSNESGAIAVNQNKLKELPLFEYQVLAAATENFAVTNKLGEGGFGSVYKVCFINPVKQRLLDWKTRFNIIDGICRGLMYLHRDSRLRIIHRDLKGSNILLDENLNPKISDFGLARIFRGDEDEASTLRVVGTYGYMAPEYALGGLFSEKSDVFSLGVIILEIVSGRRNSSFNNDDQNLNLSAYAWKLWNDGEATTLVDPVILEECFENQIRRCVHIGLLCVQDHANDRPSVSAVIWMLSTENSNLPEPKQPAFIARRVSPDAESPWHSDQRASVNDMSITEITGQTNIKMKIVFVIFFCSLLQSCISNDTIMRRQSLKDGEVILSEGGRFAFGFLSLRGSQLRYVGIWYAQISEQTVVWVANRDHPINDTSGVVKFSSRGNLCVYASSVNGTEPLWSTNVSDSILQPTLVARLSNIGNLVLLDSLTGRGFWESFDHPTDTFLPFMRLGFTRKDGLDRFLTSWRSPNDPGSGNHTFRMDPRGFPQMILHKGMIQWWRTGSWTGLRWSGMPEMNRGYIFNNSFVNNQDEVSFTYGVTDASVITRMKVNERGTLQRFTWIARDKRWNEFWSVPKQECDYYAHCGVNGFCDPTSSETFECTCLPGFEPKYSRHWFLRDYTGGCSRKNRTSVCREEDGFVKLTHAKIPDTANASVAMNVTLKECKQRCLGNCSCVAYASAYHEGVGGEKGCLTWHGDMLDTRTYLNSGQDFYIRVDKEELGNHYVSITTKRMTRNYLFKTFSTAESNMLRRSSTTFSMVSFDFEDSFKFEDDKPGNRELPLFDLNTIAAATDNFSPHNKLGAGGFGPVYKGVLQNGMEIAVKRLSKNSGQGMEEFKNEVKLISKLQHRNLVRILGCCVELEEKMLIYEYLPNKSLDYFIFNEEQRAALDWPKRKGIIRGIARGTMYLHQDSRLRIIHRDLKASNILLDNELIPKISDFGMARIFGGNQIEGCTNRVVGTIGYMSPEYAMEGHFSVKSDVYSFGVLMLEIISGKKNSAFHEESSNLVGHIWDLWEKGEAKDIIDNLMDQESYDEGEVVKCIHIGLLCVQENASDRVEMSSLLIMLGQNASDLPNPKLPAFTAVRRRGRENVALLIAEPGTSVNDITFTDVQGR</sequence>
<evidence type="ECO:0000256" key="12">
    <source>
        <dbReference type="ARBA" id="ARBA00022777"/>
    </source>
</evidence>
<evidence type="ECO:0000259" key="27">
    <source>
        <dbReference type="PROSITE" id="PS50948"/>
    </source>
</evidence>
<keyword evidence="5" id="KW-0723">Serine/threonine-protein kinase</keyword>
<feature type="domain" description="Bulb-type lectin" evidence="26">
    <location>
        <begin position="24"/>
        <end position="150"/>
    </location>
</feature>
<dbReference type="SMART" id="SM00473">
    <property type="entry name" value="PAN_AP"/>
    <property type="match status" value="2"/>
</dbReference>
<dbReference type="InterPro" id="IPR001245">
    <property type="entry name" value="Ser-Thr/Tyr_kinase_cat_dom"/>
</dbReference>
<dbReference type="PROSITE" id="PS50011">
    <property type="entry name" value="PROTEIN_KINASE_DOM"/>
    <property type="match status" value="2"/>
</dbReference>
<evidence type="ECO:0000256" key="7">
    <source>
        <dbReference type="ARBA" id="ARBA00022679"/>
    </source>
</evidence>
<feature type="chain" id="PRO_5044809257" description="non-specific serine/threonine protein kinase" evidence="23">
    <location>
        <begin position="23"/>
        <end position="1585"/>
    </location>
</feature>
<dbReference type="Gene3D" id="2.90.10.10">
    <property type="entry name" value="Bulb-type lectin domain"/>
    <property type="match status" value="2"/>
</dbReference>
<evidence type="ECO:0000259" key="24">
    <source>
        <dbReference type="PROSITE" id="PS50011"/>
    </source>
</evidence>
<keyword evidence="7" id="KW-0808">Transferase</keyword>
<evidence type="ECO:0000256" key="5">
    <source>
        <dbReference type="ARBA" id="ARBA00022527"/>
    </source>
</evidence>
<dbReference type="Pfam" id="PF01453">
    <property type="entry name" value="B_lectin"/>
    <property type="match status" value="2"/>
</dbReference>
<evidence type="ECO:0000256" key="21">
    <source>
        <dbReference type="PROSITE-ProRule" id="PRU00076"/>
    </source>
</evidence>
<feature type="domain" description="EGF-like" evidence="25">
    <location>
        <begin position="1048"/>
        <end position="1086"/>
    </location>
</feature>
<evidence type="ECO:0000256" key="22">
    <source>
        <dbReference type="SAM" id="Phobius"/>
    </source>
</evidence>
<evidence type="ECO:0000256" key="20">
    <source>
        <dbReference type="ARBA" id="ARBA00048679"/>
    </source>
</evidence>
<keyword evidence="11" id="KW-0547">Nucleotide-binding</keyword>
<comment type="catalytic activity">
    <reaction evidence="19">
        <text>L-threonyl-[protein] + ATP = O-phospho-L-threonyl-[protein] + ADP + H(+)</text>
        <dbReference type="Rhea" id="RHEA:46608"/>
        <dbReference type="Rhea" id="RHEA-COMP:11060"/>
        <dbReference type="Rhea" id="RHEA-COMP:11605"/>
        <dbReference type="ChEBI" id="CHEBI:15378"/>
        <dbReference type="ChEBI" id="CHEBI:30013"/>
        <dbReference type="ChEBI" id="CHEBI:30616"/>
        <dbReference type="ChEBI" id="CHEBI:61977"/>
        <dbReference type="ChEBI" id="CHEBI:456216"/>
        <dbReference type="EC" id="2.7.11.1"/>
    </reaction>
</comment>
<evidence type="ECO:0000256" key="16">
    <source>
        <dbReference type="ARBA" id="ARBA00023157"/>
    </source>
</evidence>
<evidence type="ECO:0000256" key="4">
    <source>
        <dbReference type="ARBA" id="ARBA00022475"/>
    </source>
</evidence>
<feature type="domain" description="Protein kinase" evidence="24">
    <location>
        <begin position="403"/>
        <end position="731"/>
    </location>
</feature>
<protein>
    <recommendedName>
        <fullName evidence="2">non-specific serine/threonine protein kinase</fullName>
        <ecNumber evidence="2">2.7.11.1</ecNumber>
    </recommendedName>
</protein>
<feature type="transmembrane region" description="Helical" evidence="22">
    <location>
        <begin position="432"/>
        <end position="453"/>
    </location>
</feature>
<keyword evidence="29" id="KW-1185">Reference proteome</keyword>
<dbReference type="InterPro" id="IPR001480">
    <property type="entry name" value="Bulb-type_lectin_dom"/>
</dbReference>
<evidence type="ECO:0000256" key="2">
    <source>
        <dbReference type="ARBA" id="ARBA00012513"/>
    </source>
</evidence>
<dbReference type="InterPro" id="IPR003609">
    <property type="entry name" value="Pan_app"/>
</dbReference>
<evidence type="ECO:0000256" key="19">
    <source>
        <dbReference type="ARBA" id="ARBA00047899"/>
    </source>
</evidence>
<dbReference type="PROSITE" id="PS50927">
    <property type="entry name" value="BULB_LECTIN"/>
    <property type="match status" value="2"/>
</dbReference>
<dbReference type="EMBL" id="CAKOAT010434043">
    <property type="protein sequence ID" value="CAH8372155.1"/>
    <property type="molecule type" value="Genomic_DNA"/>
</dbReference>
<comment type="caution">
    <text evidence="28">The sequence shown here is derived from an EMBL/GenBank/DDBJ whole genome shotgun (WGS) entry which is preliminary data.</text>
</comment>
<dbReference type="CDD" id="cd14066">
    <property type="entry name" value="STKc_IRAK"/>
    <property type="match status" value="1"/>
</dbReference>
<gene>
    <name evidence="28" type="ORF">ERUC_LOCUS31638</name>
</gene>
<dbReference type="InterPro" id="IPR000742">
    <property type="entry name" value="EGF"/>
</dbReference>
<keyword evidence="17" id="KW-0675">Receptor</keyword>
<comment type="subcellular location">
    <subcellularLocation>
        <location evidence="1">Cell membrane</location>
        <topology evidence="1">Single-pass type I membrane protein</topology>
    </subcellularLocation>
</comment>
<dbReference type="PANTHER" id="PTHR27002">
    <property type="entry name" value="RECEPTOR-LIKE SERINE/THREONINE-PROTEIN KINASE SD1-8"/>
    <property type="match status" value="1"/>
</dbReference>
<dbReference type="FunFam" id="3.30.200.20:FF:000330">
    <property type="entry name" value="G-type lectin S-receptor-like serine/threonine-protein kinase At4g03230"/>
    <property type="match status" value="1"/>
</dbReference>
<feature type="domain" description="Apple" evidence="27">
    <location>
        <begin position="338"/>
        <end position="420"/>
    </location>
</feature>
<dbReference type="InterPro" id="IPR000719">
    <property type="entry name" value="Prot_kinase_dom"/>
</dbReference>
<dbReference type="SMART" id="SM00108">
    <property type="entry name" value="B_lectin"/>
    <property type="match status" value="2"/>
</dbReference>
<feature type="transmembrane region" description="Helical" evidence="22">
    <location>
        <begin position="770"/>
        <end position="789"/>
    </location>
</feature>
<dbReference type="FunFam" id="1.10.510.10:FF:000060">
    <property type="entry name" value="G-type lectin S-receptor-like serine/threonine-protein kinase"/>
    <property type="match status" value="2"/>
</dbReference>
<evidence type="ECO:0000259" key="25">
    <source>
        <dbReference type="PROSITE" id="PS50026"/>
    </source>
</evidence>
<dbReference type="EC" id="2.7.11.1" evidence="2"/>
<dbReference type="PANTHER" id="PTHR27002:SF1095">
    <property type="entry name" value="G-TYPE LECTIN S-RECEPTOR-LIKE SERINE_THREONINE-PROTEIN KINASE RKS1"/>
    <property type="match status" value="1"/>
</dbReference>
<dbReference type="SUPFAM" id="SSF56112">
    <property type="entry name" value="Protein kinase-like (PK-like)"/>
    <property type="match status" value="2"/>
</dbReference>
<evidence type="ECO:0000259" key="26">
    <source>
        <dbReference type="PROSITE" id="PS50927"/>
    </source>
</evidence>
<dbReference type="SMART" id="SM00220">
    <property type="entry name" value="S_TKc"/>
    <property type="match status" value="2"/>
</dbReference>
<keyword evidence="4" id="KW-1003">Cell membrane</keyword>
<evidence type="ECO:0000256" key="15">
    <source>
        <dbReference type="ARBA" id="ARBA00023136"/>
    </source>
</evidence>
<dbReference type="GO" id="GO:0005886">
    <property type="term" value="C:plasma membrane"/>
    <property type="evidence" value="ECO:0007669"/>
    <property type="project" value="UniProtKB-SubCell"/>
</dbReference>
<name>A0ABC8L4E8_ERUVS</name>
<evidence type="ECO:0000256" key="8">
    <source>
        <dbReference type="ARBA" id="ARBA00022692"/>
    </source>
</evidence>
<evidence type="ECO:0000256" key="6">
    <source>
        <dbReference type="ARBA" id="ARBA00022536"/>
    </source>
</evidence>
<keyword evidence="16" id="KW-1015">Disulfide bond</keyword>